<gene>
    <name evidence="1" type="ORF">BXZ70DRAFT_1011349</name>
</gene>
<protein>
    <recommendedName>
        <fullName evidence="3">F-box domain-containing protein</fullName>
    </recommendedName>
</protein>
<accession>A0A8K0UGL2</accession>
<dbReference type="Proteomes" id="UP000813824">
    <property type="component" value="Unassembled WGS sequence"/>
</dbReference>
<evidence type="ECO:0000313" key="1">
    <source>
        <dbReference type="EMBL" id="KAH8089872.1"/>
    </source>
</evidence>
<evidence type="ECO:0008006" key="3">
    <source>
        <dbReference type="Google" id="ProtNLM"/>
    </source>
</evidence>
<keyword evidence="2" id="KW-1185">Reference proteome</keyword>
<dbReference type="EMBL" id="JAEVFJ010000038">
    <property type="protein sequence ID" value="KAH8089872.1"/>
    <property type="molecule type" value="Genomic_DNA"/>
</dbReference>
<evidence type="ECO:0000313" key="2">
    <source>
        <dbReference type="Proteomes" id="UP000813824"/>
    </source>
</evidence>
<name>A0A8K0UGL2_9AGAR</name>
<organism evidence="1 2">
    <name type="scientific">Cristinia sonorae</name>
    <dbReference type="NCBI Taxonomy" id="1940300"/>
    <lineage>
        <taxon>Eukaryota</taxon>
        <taxon>Fungi</taxon>
        <taxon>Dikarya</taxon>
        <taxon>Basidiomycota</taxon>
        <taxon>Agaricomycotina</taxon>
        <taxon>Agaricomycetes</taxon>
        <taxon>Agaricomycetidae</taxon>
        <taxon>Agaricales</taxon>
        <taxon>Pleurotineae</taxon>
        <taxon>Stephanosporaceae</taxon>
        <taxon>Cristinia</taxon>
    </lineage>
</organism>
<dbReference type="OrthoDB" id="2736594at2759"/>
<sequence length="1264" mass="144367">MLGSRSPSHENLELPNRVWESVIDYVAGSDPTVLASRENLYACALVCRAWVPRSSFWLFKTLTLRKASHLENAVLRMANTPRLAQHVEFLLIKCLPSRDLSWVSIVPLYLPRMENLKKLVLIGFDFTKRNPNFYEVYRLFKVEHLNIADSIYSRYSQITQLAISVSAQKLDIRTQAQPHLAPTNSPGRLRFATRSNLRTLLLQTKWCDLQEISKHWIFPPSLRRVEIFIKPGGGTVDEEPAQLLQGDSIATWKRIAELHCYVSSCGEPIIGDSPVVFITQESGVLCGMRMDANIASNSNSQVVSRRMLDIFFCGKHPQIVVDILEGVSRIVDGIFLPHMHDGTASQFWRTIDNYLAHPTLANIEYCNIKLAHAARRHVETHPVVDTPFQCLHEEYRERMPQAAYRGFFRCNLRTCKLRRAISPLSTACRLPVEVWEQIIDYVAGPLPDLWAVRENLFACALVCRAWVPRSFWWLFKTLTLKSALQLEYAVSRMANISGLSQCVEFLVVLCLPSQDMSWVSLVPLYLPRLENLQKFILIQFDFTKRSPRFYDAYRLLKVEHLKVVDPIYLRHNQITQLVVAVSAKTFDLTGRESSASQLASARSRSDRLLLGTGSNLQTFFLRTTWQDLQDISRRWAFPPTLRCVSIFITPDRRTSTEVKGFAELLEGDSVATWERIALLHDYIFSLEERGKGGIVGSSSYVSIKWNFKPLCGMRRHIMTRPSEVRHRRVLDIFFCGEHPQIVVDILRGLSALRYPFHTILLPHMHDRTASQFWSTIDDRLAHPGLVGVEYCNIKLPHPIHPHVEEHPVVNAPFDCLHEEYKARMPRAASQGFFRCTKVMCKLRRTFSMDLPAGVWDRVIDFVAGPDPILWKVRMDLYACALVCRAWAPRSSFWLFKTVTIRTALQLQRAASRMANTPGLSQRVEFLVVSCIPSRDMSWVSLVPLHLPALGNLKELIVYRFDFAKRNPNFYEVYRLFKVKYLEVWDCIYTRYTQSTQLATAVSAESFTINGRAQSPLALRRSPGSLLLGTGSNSCAVQLHTTWHNLQAISKHWRLRSTLRRVQISITSDAGAEREDPVELLQGDSAATWERIASLHLSMSSFEGNIMVRWNGSSLCGMRWYAEKGPEPNSEVIHRRILDVFFCGEHPQIVLGILRGVSALRSSCPLYTIFLPYMHDGTASQHWSSIDHCLALASVKICNITLAHANGSHSEKHPVVDAPFRCLHEEYRERMPRAASRGFFRCNPVETCELRRTANVLHPSSPTDS</sequence>
<dbReference type="AlphaFoldDB" id="A0A8K0UGL2"/>
<proteinExistence type="predicted"/>
<comment type="caution">
    <text evidence="1">The sequence shown here is derived from an EMBL/GenBank/DDBJ whole genome shotgun (WGS) entry which is preliminary data.</text>
</comment>
<reference evidence="1" key="1">
    <citation type="journal article" date="2021" name="New Phytol.">
        <title>Evolutionary innovations through gain and loss of genes in the ectomycorrhizal Boletales.</title>
        <authorList>
            <person name="Wu G."/>
            <person name="Miyauchi S."/>
            <person name="Morin E."/>
            <person name="Kuo A."/>
            <person name="Drula E."/>
            <person name="Varga T."/>
            <person name="Kohler A."/>
            <person name="Feng B."/>
            <person name="Cao Y."/>
            <person name="Lipzen A."/>
            <person name="Daum C."/>
            <person name="Hundley H."/>
            <person name="Pangilinan J."/>
            <person name="Johnson J."/>
            <person name="Barry K."/>
            <person name="LaButti K."/>
            <person name="Ng V."/>
            <person name="Ahrendt S."/>
            <person name="Min B."/>
            <person name="Choi I.G."/>
            <person name="Park H."/>
            <person name="Plett J.M."/>
            <person name="Magnuson J."/>
            <person name="Spatafora J.W."/>
            <person name="Nagy L.G."/>
            <person name="Henrissat B."/>
            <person name="Grigoriev I.V."/>
            <person name="Yang Z.L."/>
            <person name="Xu J."/>
            <person name="Martin F.M."/>
        </authorList>
    </citation>
    <scope>NUCLEOTIDE SEQUENCE</scope>
    <source>
        <strain evidence="1">KKN 215</strain>
    </source>
</reference>